<dbReference type="SUPFAM" id="SSF49452">
    <property type="entry name" value="Starch-binding domain-like"/>
    <property type="match status" value="1"/>
</dbReference>
<dbReference type="RefSeq" id="WP_220251802.1">
    <property type="nucleotide sequence ID" value="NZ_JAICCF010000003.1"/>
</dbReference>
<feature type="chain" id="PRO_5046977378" evidence="1">
    <location>
        <begin position="27"/>
        <end position="105"/>
    </location>
</feature>
<dbReference type="InterPro" id="IPR013784">
    <property type="entry name" value="Carb-bd-like_fold"/>
</dbReference>
<dbReference type="EMBL" id="JAICCF010000003">
    <property type="protein sequence ID" value="MBW8686502.1"/>
    <property type="molecule type" value="Genomic_DNA"/>
</dbReference>
<protein>
    <submittedName>
        <fullName evidence="2">Carboxypeptidase-like regulatory domain-containing protein</fullName>
    </submittedName>
</protein>
<reference evidence="2 3" key="1">
    <citation type="submission" date="2021-08" db="EMBL/GenBank/DDBJ databases">
        <title>The genome sequence of Chitinophaga sp. B61.</title>
        <authorList>
            <person name="Zhang X."/>
        </authorList>
    </citation>
    <scope>NUCLEOTIDE SEQUENCE [LARGE SCALE GENOMIC DNA]</scope>
    <source>
        <strain evidence="2 3">B61</strain>
    </source>
</reference>
<evidence type="ECO:0000256" key="1">
    <source>
        <dbReference type="SAM" id="SignalP"/>
    </source>
</evidence>
<proteinExistence type="predicted"/>
<sequence length="105" mass="11104">MKKFNVSILALTVAAIAAFSFSSVEGGSITGKVTPLDGASKAWAIYGADTLKADVLDGTFNLQGAKPGNYSVIIEAKQPFKKVTINDINVEEGRVTDLGEIKLEQ</sequence>
<gene>
    <name evidence="2" type="ORF">K1Y79_19335</name>
</gene>
<keyword evidence="1" id="KW-0732">Signal</keyword>
<organism evidence="2 3">
    <name type="scientific">Chitinophaga rhizophila</name>
    <dbReference type="NCBI Taxonomy" id="2866212"/>
    <lineage>
        <taxon>Bacteria</taxon>
        <taxon>Pseudomonadati</taxon>
        <taxon>Bacteroidota</taxon>
        <taxon>Chitinophagia</taxon>
        <taxon>Chitinophagales</taxon>
        <taxon>Chitinophagaceae</taxon>
        <taxon>Chitinophaga</taxon>
    </lineage>
</organism>
<evidence type="ECO:0000313" key="3">
    <source>
        <dbReference type="Proteomes" id="UP000812961"/>
    </source>
</evidence>
<accession>A0ABS7GFN5</accession>
<evidence type="ECO:0000313" key="2">
    <source>
        <dbReference type="EMBL" id="MBW8686502.1"/>
    </source>
</evidence>
<name>A0ABS7GFN5_9BACT</name>
<comment type="caution">
    <text evidence="2">The sequence shown here is derived from an EMBL/GenBank/DDBJ whole genome shotgun (WGS) entry which is preliminary data.</text>
</comment>
<keyword evidence="3" id="KW-1185">Reference proteome</keyword>
<dbReference type="Proteomes" id="UP000812961">
    <property type="component" value="Unassembled WGS sequence"/>
</dbReference>
<feature type="signal peptide" evidence="1">
    <location>
        <begin position="1"/>
        <end position="26"/>
    </location>
</feature>